<accession>A0ABP3E080</accession>
<evidence type="ECO:0000313" key="2">
    <source>
        <dbReference type="EMBL" id="GAA0248457.1"/>
    </source>
</evidence>
<feature type="region of interest" description="Disordered" evidence="1">
    <location>
        <begin position="51"/>
        <end position="102"/>
    </location>
</feature>
<evidence type="ECO:0000313" key="3">
    <source>
        <dbReference type="Proteomes" id="UP001500416"/>
    </source>
</evidence>
<feature type="compositionally biased region" description="Gly residues" evidence="1">
    <location>
        <begin position="9"/>
        <end position="26"/>
    </location>
</feature>
<sequence length="102" mass="10422">MSVIAVGSRHGGTGGRRLAVGDGGIGLPAARPSREPTRFADDRIDIVECRHEFGDSGDVPTEPYDEPAPDKPGTLGNARHGLASDPQAKDPAITGAGSTTCS</sequence>
<name>A0ABP3E080_9PSEU</name>
<comment type="caution">
    <text evidence="2">The sequence shown here is derived from an EMBL/GenBank/DDBJ whole genome shotgun (WGS) entry which is preliminary data.</text>
</comment>
<gene>
    <name evidence="2" type="ORF">GCM10010492_55400</name>
</gene>
<dbReference type="Proteomes" id="UP001500416">
    <property type="component" value="Unassembled WGS sequence"/>
</dbReference>
<keyword evidence="3" id="KW-1185">Reference proteome</keyword>
<dbReference type="EMBL" id="BAAABU010000016">
    <property type="protein sequence ID" value="GAA0248457.1"/>
    <property type="molecule type" value="Genomic_DNA"/>
</dbReference>
<proteinExistence type="predicted"/>
<feature type="region of interest" description="Disordered" evidence="1">
    <location>
        <begin position="1"/>
        <end position="35"/>
    </location>
</feature>
<protein>
    <submittedName>
        <fullName evidence="2">Uncharacterized protein</fullName>
    </submittedName>
</protein>
<organism evidence="2 3">
    <name type="scientific">Saccharothrix mutabilis subsp. mutabilis</name>
    <dbReference type="NCBI Taxonomy" id="66855"/>
    <lineage>
        <taxon>Bacteria</taxon>
        <taxon>Bacillati</taxon>
        <taxon>Actinomycetota</taxon>
        <taxon>Actinomycetes</taxon>
        <taxon>Pseudonocardiales</taxon>
        <taxon>Pseudonocardiaceae</taxon>
        <taxon>Saccharothrix</taxon>
    </lineage>
</organism>
<reference evidence="3" key="1">
    <citation type="journal article" date="2019" name="Int. J. Syst. Evol. Microbiol.">
        <title>The Global Catalogue of Microorganisms (GCM) 10K type strain sequencing project: providing services to taxonomists for standard genome sequencing and annotation.</title>
        <authorList>
            <consortium name="The Broad Institute Genomics Platform"/>
            <consortium name="The Broad Institute Genome Sequencing Center for Infectious Disease"/>
            <person name="Wu L."/>
            <person name="Ma J."/>
        </authorList>
    </citation>
    <scope>NUCLEOTIDE SEQUENCE [LARGE SCALE GENOMIC DNA]</scope>
    <source>
        <strain evidence="3">JCM 3380</strain>
    </source>
</reference>
<evidence type="ECO:0000256" key="1">
    <source>
        <dbReference type="SAM" id="MobiDB-lite"/>
    </source>
</evidence>